<gene>
    <name evidence="9" type="ORF">DBRI1063_LOCUS15630</name>
</gene>
<name>A0A7S1ZHJ3_9STRA</name>
<dbReference type="Gene3D" id="3.40.50.620">
    <property type="entry name" value="HUPs"/>
    <property type="match status" value="1"/>
</dbReference>
<dbReference type="SUPFAM" id="SSF52425">
    <property type="entry name" value="Cryptochrome/photolyase, N-terminal domain"/>
    <property type="match status" value="1"/>
</dbReference>
<evidence type="ECO:0000259" key="8">
    <source>
        <dbReference type="PROSITE" id="PS51645"/>
    </source>
</evidence>
<protein>
    <recommendedName>
        <fullName evidence="8">Photolyase/cryptochrome alpha/beta domain-containing protein</fullName>
    </recommendedName>
</protein>
<feature type="site" description="Electron transfer via tryptophanyl radical" evidence="6">
    <location>
        <position position="560"/>
    </location>
</feature>
<dbReference type="GO" id="GO:0043153">
    <property type="term" value="P:entrainment of circadian clock by photoperiod"/>
    <property type="evidence" value="ECO:0007669"/>
    <property type="project" value="TreeGrafter"/>
</dbReference>
<dbReference type="InterPro" id="IPR014729">
    <property type="entry name" value="Rossmann-like_a/b/a_fold"/>
</dbReference>
<dbReference type="Gene3D" id="1.10.579.10">
    <property type="entry name" value="DNA Cyclobutane Dipyrimidine Photolyase, subunit A, domain 3"/>
    <property type="match status" value="1"/>
</dbReference>
<dbReference type="GO" id="GO:0032922">
    <property type="term" value="P:circadian regulation of gene expression"/>
    <property type="evidence" value="ECO:0007669"/>
    <property type="project" value="TreeGrafter"/>
</dbReference>
<dbReference type="InterPro" id="IPR036155">
    <property type="entry name" value="Crypto/Photolyase_N_sf"/>
</dbReference>
<dbReference type="PANTHER" id="PTHR11455">
    <property type="entry name" value="CRYPTOCHROME"/>
    <property type="match status" value="1"/>
</dbReference>
<dbReference type="GO" id="GO:0006950">
    <property type="term" value="P:response to stress"/>
    <property type="evidence" value="ECO:0007669"/>
    <property type="project" value="UniProtKB-ARBA"/>
</dbReference>
<dbReference type="InterPro" id="IPR036134">
    <property type="entry name" value="Crypto/Photolyase_FAD-like_sf"/>
</dbReference>
<feature type="binding site" evidence="5">
    <location>
        <position position="478"/>
    </location>
    <ligand>
        <name>FAD</name>
        <dbReference type="ChEBI" id="CHEBI:57692"/>
    </ligand>
</feature>
<feature type="site" description="Electron transfer via tryptophanyl radical" evidence="6">
    <location>
        <position position="616"/>
    </location>
</feature>
<dbReference type="PROSITE" id="PS00394">
    <property type="entry name" value="DNA_PHOTOLYASES_1_1"/>
    <property type="match status" value="1"/>
</dbReference>
<dbReference type="InterPro" id="IPR005101">
    <property type="entry name" value="Cryptochr/Photolyase_FAD-bd"/>
</dbReference>
<feature type="binding site" evidence="5">
    <location>
        <position position="526"/>
    </location>
    <ligand>
        <name>FAD</name>
        <dbReference type="ChEBI" id="CHEBI:57692"/>
    </ligand>
</feature>
<evidence type="ECO:0000313" key="9">
    <source>
        <dbReference type="EMBL" id="CAD9339139.1"/>
    </source>
</evidence>
<evidence type="ECO:0000256" key="2">
    <source>
        <dbReference type="ARBA" id="ARBA00022630"/>
    </source>
</evidence>
<evidence type="ECO:0000256" key="4">
    <source>
        <dbReference type="ARBA" id="ARBA00022991"/>
    </source>
</evidence>
<feature type="region of interest" description="Disordered" evidence="7">
    <location>
        <begin position="765"/>
        <end position="799"/>
    </location>
</feature>
<dbReference type="Pfam" id="PF00875">
    <property type="entry name" value="DNA_photolyase"/>
    <property type="match status" value="1"/>
</dbReference>
<dbReference type="GO" id="GO:0003677">
    <property type="term" value="F:DNA binding"/>
    <property type="evidence" value="ECO:0007669"/>
    <property type="project" value="TreeGrafter"/>
</dbReference>
<dbReference type="Gene3D" id="1.25.40.80">
    <property type="match status" value="1"/>
</dbReference>
<dbReference type="SUPFAM" id="SSF48173">
    <property type="entry name" value="Cryptochrome/photolyase FAD-binding domain"/>
    <property type="match status" value="1"/>
</dbReference>
<feature type="binding site" evidence="5">
    <location>
        <begin position="629"/>
        <end position="631"/>
    </location>
    <ligand>
        <name>FAD</name>
        <dbReference type="ChEBI" id="CHEBI:57692"/>
    </ligand>
</feature>
<reference evidence="9" key="1">
    <citation type="submission" date="2021-01" db="EMBL/GenBank/DDBJ databases">
        <authorList>
            <person name="Corre E."/>
            <person name="Pelletier E."/>
            <person name="Niang G."/>
            <person name="Scheremetjew M."/>
            <person name="Finn R."/>
            <person name="Kale V."/>
            <person name="Holt S."/>
            <person name="Cochrane G."/>
            <person name="Meng A."/>
            <person name="Brown T."/>
            <person name="Cohen L."/>
        </authorList>
    </citation>
    <scope>NUCLEOTIDE SEQUENCE</scope>
    <source>
        <strain evidence="9">Pop2</strain>
    </source>
</reference>
<dbReference type="PANTHER" id="PTHR11455:SF18">
    <property type="entry name" value="SI:CH1073-390K14.1"/>
    <property type="match status" value="1"/>
</dbReference>
<dbReference type="GO" id="GO:0003904">
    <property type="term" value="F:deoxyribodipyrimidine photo-lyase activity"/>
    <property type="evidence" value="ECO:0007669"/>
    <property type="project" value="TreeGrafter"/>
</dbReference>
<dbReference type="GO" id="GO:0071949">
    <property type="term" value="F:FAD binding"/>
    <property type="evidence" value="ECO:0007669"/>
    <property type="project" value="TreeGrafter"/>
</dbReference>
<evidence type="ECO:0000256" key="7">
    <source>
        <dbReference type="SAM" id="MobiDB-lite"/>
    </source>
</evidence>
<feature type="binding site" evidence="5">
    <location>
        <begin position="491"/>
        <end position="495"/>
    </location>
    <ligand>
        <name>FAD</name>
        <dbReference type="ChEBI" id="CHEBI:57692"/>
    </ligand>
</feature>
<dbReference type="PROSITE" id="PS51645">
    <property type="entry name" value="PHR_CRY_ALPHA_BETA"/>
    <property type="match status" value="1"/>
</dbReference>
<dbReference type="GO" id="GO:0005634">
    <property type="term" value="C:nucleus"/>
    <property type="evidence" value="ECO:0007669"/>
    <property type="project" value="TreeGrafter"/>
</dbReference>
<accession>A0A7S1ZHJ3</accession>
<comment type="similarity">
    <text evidence="1">Belongs to the DNA photolyase class-1 family.</text>
</comment>
<feature type="site" description="Electron transfer via tryptophanyl radical" evidence="6">
    <location>
        <position position="639"/>
    </location>
</feature>
<evidence type="ECO:0000256" key="6">
    <source>
        <dbReference type="PIRSR" id="PIRSR602081-2"/>
    </source>
</evidence>
<dbReference type="InterPro" id="IPR002081">
    <property type="entry name" value="Cryptochrome/DNA_photolyase_1"/>
</dbReference>
<dbReference type="GO" id="GO:0005737">
    <property type="term" value="C:cytoplasm"/>
    <property type="evidence" value="ECO:0007669"/>
    <property type="project" value="TreeGrafter"/>
</dbReference>
<evidence type="ECO:0000256" key="3">
    <source>
        <dbReference type="ARBA" id="ARBA00022827"/>
    </source>
</evidence>
<evidence type="ECO:0000256" key="5">
    <source>
        <dbReference type="PIRSR" id="PIRSR602081-1"/>
    </source>
</evidence>
<dbReference type="Pfam" id="PF03441">
    <property type="entry name" value="FAD_binding_7"/>
    <property type="match status" value="1"/>
</dbReference>
<organism evidence="9">
    <name type="scientific">Ditylum brightwellii</name>
    <dbReference type="NCBI Taxonomy" id="49249"/>
    <lineage>
        <taxon>Eukaryota</taxon>
        <taxon>Sar</taxon>
        <taxon>Stramenopiles</taxon>
        <taxon>Ochrophyta</taxon>
        <taxon>Bacillariophyta</taxon>
        <taxon>Mediophyceae</taxon>
        <taxon>Lithodesmiophycidae</taxon>
        <taxon>Lithodesmiales</taxon>
        <taxon>Lithodesmiaceae</taxon>
        <taxon>Ditylum</taxon>
    </lineage>
</organism>
<dbReference type="InterPro" id="IPR018394">
    <property type="entry name" value="DNA_photolyase_1_CS_C"/>
</dbReference>
<proteinExistence type="inferred from homology"/>
<dbReference type="PRINTS" id="PR00147">
    <property type="entry name" value="DNAPHOTLYASE"/>
</dbReference>
<evidence type="ECO:0000256" key="1">
    <source>
        <dbReference type="ARBA" id="ARBA00005862"/>
    </source>
</evidence>
<keyword evidence="4" id="KW-0157">Chromophore</keyword>
<sequence length="799" mass="92144">MISSSMMMTPTSTNHPKIAVAFNPFFPSREEDEKEKQRLLQKLQTHQVSKVYIQFGTNIQRLHSSLEWLTNLQHNKQGQDNESPFNFTICGSIFLPTSKLIAQQKFRPWKGVYLCDDFLSGDLHVAKDIVVNMLKLYEEHGAEILIEAPGVRNEKDMELVKMLLKERDLVMSRDNKVGEDDDVFMMKKTRKEKSNKIVVKDIKNSADKSTPGKNSLKFKPSPLVSQSALEATAILLFGSFDVRLRDNEALQLASHHSSIIPVFLWSKEEQQKWGVRGAIEVVLKDALQNLSGQLESHGLRLICRNTIDSTEELASLCKEVGAKTVYWNREQTTESRALEKRRKERLQQNNGVTVVECRSSLLYDVEKMSLSTGFHGGHWGTLMPFLKGCKKQFGEPKRPSFKHETFAILESLKEKVSSAVEERSFEWPHGIQVEDLDMAVITGTQRWDVPILERFSPMSEESASTTLNEFASKGLPFYEIERSRADLEWSTSKLSAHLRIGTISPNEVYYKAMDSASLSPEEIKTFWRRLVWRDLAYYQLFTFPLMRETSIRAHYENTEWVTGDEEKRRLEAWKWGKTGYPIVDAGMRELYETGWMTQSVRMIAASFLTEYLRVNWVKGCEWFHYTLVDADSAINAMMWQNAGRSGIDQWNFVMSPENASQDSSGEYTKRWVPELSSLPKGVIHRPWQAPKAVLEREGIVLGKTYPHRIVKNLKEERAKSVEHVLSMRRSSQQFNNERGYDLITLPNGERTVVFTKKEYRLDQNGDVFVKSSSSKGGKGLYKKKQEKIRIRSEKRQRRR</sequence>
<comment type="cofactor">
    <cofactor evidence="5">
        <name>FAD</name>
        <dbReference type="ChEBI" id="CHEBI:57692"/>
    </cofactor>
    <text evidence="5">Binds 1 FAD per subunit.</text>
</comment>
<feature type="domain" description="Photolyase/cryptochrome alpha/beta" evidence="8">
    <location>
        <begin position="232"/>
        <end position="362"/>
    </location>
</feature>
<dbReference type="EMBL" id="HBGN01024425">
    <property type="protein sequence ID" value="CAD9339139.1"/>
    <property type="molecule type" value="Transcribed_RNA"/>
</dbReference>
<dbReference type="GO" id="GO:0006139">
    <property type="term" value="P:nucleobase-containing compound metabolic process"/>
    <property type="evidence" value="ECO:0007669"/>
    <property type="project" value="UniProtKB-ARBA"/>
</dbReference>
<keyword evidence="3 5" id="KW-0274">FAD</keyword>
<dbReference type="AlphaFoldDB" id="A0A7S1ZHJ3"/>
<keyword evidence="2 5" id="KW-0285">Flavoprotein</keyword>
<dbReference type="InterPro" id="IPR006050">
    <property type="entry name" value="DNA_photolyase_N"/>
</dbReference>